<dbReference type="Proteomes" id="UP000499080">
    <property type="component" value="Unassembled WGS sequence"/>
</dbReference>
<sequence length="81" mass="9152">MTSRYMWIPDLWVEAYWPSPASAKPLPQEVRPFIGVEITQSYTISIPIRFLSNFGQNPSTGSLYVRGHANAITQKLEKPDG</sequence>
<name>A0A4Y2BDQ7_ARAVE</name>
<proteinExistence type="predicted"/>
<organism evidence="1 2">
    <name type="scientific">Araneus ventricosus</name>
    <name type="common">Orbweaver spider</name>
    <name type="synonym">Epeira ventricosa</name>
    <dbReference type="NCBI Taxonomy" id="182803"/>
    <lineage>
        <taxon>Eukaryota</taxon>
        <taxon>Metazoa</taxon>
        <taxon>Ecdysozoa</taxon>
        <taxon>Arthropoda</taxon>
        <taxon>Chelicerata</taxon>
        <taxon>Arachnida</taxon>
        <taxon>Araneae</taxon>
        <taxon>Araneomorphae</taxon>
        <taxon>Entelegynae</taxon>
        <taxon>Araneoidea</taxon>
        <taxon>Araneidae</taxon>
        <taxon>Araneus</taxon>
    </lineage>
</organism>
<dbReference type="EMBL" id="BGPR01000069">
    <property type="protein sequence ID" value="GBL90133.1"/>
    <property type="molecule type" value="Genomic_DNA"/>
</dbReference>
<gene>
    <name evidence="1" type="ORF">AVEN_135477_1</name>
</gene>
<accession>A0A4Y2BDQ7</accession>
<evidence type="ECO:0000313" key="2">
    <source>
        <dbReference type="Proteomes" id="UP000499080"/>
    </source>
</evidence>
<keyword evidence="2" id="KW-1185">Reference proteome</keyword>
<protein>
    <submittedName>
        <fullName evidence="1">Uncharacterized protein</fullName>
    </submittedName>
</protein>
<reference evidence="1 2" key="1">
    <citation type="journal article" date="2019" name="Sci. Rep.">
        <title>Orb-weaving spider Araneus ventricosus genome elucidates the spidroin gene catalogue.</title>
        <authorList>
            <person name="Kono N."/>
            <person name="Nakamura H."/>
            <person name="Ohtoshi R."/>
            <person name="Moran D.A.P."/>
            <person name="Shinohara A."/>
            <person name="Yoshida Y."/>
            <person name="Fujiwara M."/>
            <person name="Mori M."/>
            <person name="Tomita M."/>
            <person name="Arakawa K."/>
        </authorList>
    </citation>
    <scope>NUCLEOTIDE SEQUENCE [LARGE SCALE GENOMIC DNA]</scope>
</reference>
<comment type="caution">
    <text evidence="1">The sequence shown here is derived from an EMBL/GenBank/DDBJ whole genome shotgun (WGS) entry which is preliminary data.</text>
</comment>
<dbReference type="AlphaFoldDB" id="A0A4Y2BDQ7"/>
<evidence type="ECO:0000313" key="1">
    <source>
        <dbReference type="EMBL" id="GBL90133.1"/>
    </source>
</evidence>